<evidence type="ECO:0000256" key="1">
    <source>
        <dbReference type="SAM" id="Phobius"/>
    </source>
</evidence>
<reference evidence="2" key="1">
    <citation type="submission" date="2019-09" db="EMBL/GenBank/DDBJ databases">
        <authorList>
            <consortium name="GenomeTrakr network: Whole genome sequencing for foodborne pathogen traceback"/>
        </authorList>
    </citation>
    <scope>NUCLEOTIDE SEQUENCE</scope>
    <source>
        <strain evidence="2">AUSMDU00020854</strain>
    </source>
</reference>
<comment type="caution">
    <text evidence="2">The sequence shown here is derived from an EMBL/GenBank/DDBJ whole genome shotgun (WGS) entry which is preliminary data.</text>
</comment>
<dbReference type="AlphaFoldDB" id="A0A612GL50"/>
<evidence type="ECO:0000313" key="2">
    <source>
        <dbReference type="EMBL" id="ECW0082848.1"/>
    </source>
</evidence>
<accession>A0A612GL50</accession>
<organism evidence="2">
    <name type="scientific">Salmonella enterica I</name>
    <dbReference type="NCBI Taxonomy" id="59201"/>
    <lineage>
        <taxon>Bacteria</taxon>
        <taxon>Pseudomonadati</taxon>
        <taxon>Pseudomonadota</taxon>
        <taxon>Gammaproteobacteria</taxon>
        <taxon>Enterobacterales</taxon>
        <taxon>Enterobacteriaceae</taxon>
        <taxon>Salmonella</taxon>
    </lineage>
</organism>
<feature type="transmembrane region" description="Helical" evidence="1">
    <location>
        <begin position="45"/>
        <end position="63"/>
    </location>
</feature>
<dbReference type="EMBL" id="AAKVBC010000025">
    <property type="protein sequence ID" value="ECW0082848.1"/>
    <property type="molecule type" value="Genomic_DNA"/>
</dbReference>
<proteinExistence type="predicted"/>
<protein>
    <submittedName>
        <fullName evidence="2">Uncharacterized protein</fullName>
    </submittedName>
</protein>
<keyword evidence="1" id="KW-0812">Transmembrane</keyword>
<name>A0A612GL50_SALET</name>
<feature type="transmembrane region" description="Helical" evidence="1">
    <location>
        <begin position="6"/>
        <end position="24"/>
    </location>
</feature>
<sequence length="68" mass="7817">MVNAIYLAYFLIAILNTWFLVQQIKTRKTLAISHESSALLKETNINIGLSVLIYLVDIMFIYMTNAIH</sequence>
<keyword evidence="1" id="KW-0472">Membrane</keyword>
<gene>
    <name evidence="2" type="ORF">F3Q64_19535</name>
</gene>
<keyword evidence="1" id="KW-1133">Transmembrane helix</keyword>